<feature type="compositionally biased region" description="Acidic residues" evidence="1">
    <location>
        <begin position="228"/>
        <end position="238"/>
    </location>
</feature>
<evidence type="ECO:0000313" key="2">
    <source>
        <dbReference type="EMBL" id="KAF5332428.1"/>
    </source>
</evidence>
<comment type="caution">
    <text evidence="2">The sequence shown here is derived from an EMBL/GenBank/DDBJ whole genome shotgun (WGS) entry which is preliminary data.</text>
</comment>
<feature type="compositionally biased region" description="Basic and acidic residues" evidence="1">
    <location>
        <begin position="212"/>
        <end position="221"/>
    </location>
</feature>
<dbReference type="AlphaFoldDB" id="A0A8H5FDG3"/>
<name>A0A8H5FDG3_9AGAR</name>
<feature type="compositionally biased region" description="Polar residues" evidence="1">
    <location>
        <begin position="257"/>
        <end position="270"/>
    </location>
</feature>
<dbReference type="GO" id="GO:0051118">
    <property type="term" value="F:glucan endo-1,3-alpha-glucosidase activity"/>
    <property type="evidence" value="ECO:0007669"/>
    <property type="project" value="InterPro"/>
</dbReference>
<evidence type="ECO:0000256" key="1">
    <source>
        <dbReference type="SAM" id="MobiDB-lite"/>
    </source>
</evidence>
<feature type="compositionally biased region" description="Low complexity" evidence="1">
    <location>
        <begin position="196"/>
        <end position="211"/>
    </location>
</feature>
<sequence>MASVSPWFFYPCSPSIFLYTADQHLYAKRWEALVDTSFPTNDSPSNPLNIDIIQIISWNDYGESHYIGAIKGAQPVGTWFPLTFYYTSAFKNGGQYPDEKLVIWSRTHSVQAQVGDPVEEVTGRELVEDTVWAITLLAEPANVTFEVYAYTDTPSSSNDNISSQTFSVQAGLTKLAMPIGFLDGDGDGGTEFECSSVVRSASTSRSGSVSESQDKDQDKDTQQTQDTTDTDTDTDTNADTDTLVMQLDAGNPKPLLNSDSDPNFNPNMNAGNGQGDGQGQGASPSLSPLVFVVKSPEKYNHDARAGCVSSSGAGC</sequence>
<organism evidence="2 3">
    <name type="scientific">Tetrapyrgos nigripes</name>
    <dbReference type="NCBI Taxonomy" id="182062"/>
    <lineage>
        <taxon>Eukaryota</taxon>
        <taxon>Fungi</taxon>
        <taxon>Dikarya</taxon>
        <taxon>Basidiomycota</taxon>
        <taxon>Agaricomycotina</taxon>
        <taxon>Agaricomycetes</taxon>
        <taxon>Agaricomycetidae</taxon>
        <taxon>Agaricales</taxon>
        <taxon>Marasmiineae</taxon>
        <taxon>Marasmiaceae</taxon>
        <taxon>Tetrapyrgos</taxon>
    </lineage>
</organism>
<dbReference type="Gene3D" id="3.20.20.80">
    <property type="entry name" value="Glycosidases"/>
    <property type="match status" value="1"/>
</dbReference>
<dbReference type="Proteomes" id="UP000559256">
    <property type="component" value="Unassembled WGS sequence"/>
</dbReference>
<feature type="region of interest" description="Disordered" evidence="1">
    <location>
        <begin position="196"/>
        <end position="287"/>
    </location>
</feature>
<dbReference type="EMBL" id="JAACJM010000303">
    <property type="protein sequence ID" value="KAF5332428.1"/>
    <property type="molecule type" value="Genomic_DNA"/>
</dbReference>
<accession>A0A8H5FDG3</accession>
<gene>
    <name evidence="2" type="ORF">D9758_015111</name>
</gene>
<reference evidence="2 3" key="1">
    <citation type="journal article" date="2020" name="ISME J.">
        <title>Uncovering the hidden diversity of litter-decomposition mechanisms in mushroom-forming fungi.</title>
        <authorList>
            <person name="Floudas D."/>
            <person name="Bentzer J."/>
            <person name="Ahren D."/>
            <person name="Johansson T."/>
            <person name="Persson P."/>
            <person name="Tunlid A."/>
        </authorList>
    </citation>
    <scope>NUCLEOTIDE SEQUENCE [LARGE SCALE GENOMIC DNA]</scope>
    <source>
        <strain evidence="2 3">CBS 291.85</strain>
    </source>
</reference>
<keyword evidence="3" id="KW-1185">Reference proteome</keyword>
<dbReference type="InterPro" id="IPR005197">
    <property type="entry name" value="Glyco_hydro_71"/>
</dbReference>
<proteinExistence type="predicted"/>
<evidence type="ECO:0000313" key="3">
    <source>
        <dbReference type="Proteomes" id="UP000559256"/>
    </source>
</evidence>
<dbReference type="Pfam" id="PF03659">
    <property type="entry name" value="Glyco_hydro_71"/>
    <property type="match status" value="1"/>
</dbReference>
<protein>
    <submittedName>
        <fullName evidence="2">Uncharacterized protein</fullName>
    </submittedName>
</protein>
<dbReference type="OrthoDB" id="3257981at2759"/>